<accession>C3ZSG6</accession>
<keyword evidence="1" id="KW-0479">Metal-binding</keyword>
<reference evidence="4" key="1">
    <citation type="journal article" date="2008" name="Nature">
        <title>The amphioxus genome and the evolution of the chordate karyotype.</title>
        <authorList>
            <consortium name="US DOE Joint Genome Institute (JGI-PGF)"/>
            <person name="Putnam N.H."/>
            <person name="Butts T."/>
            <person name="Ferrier D.E.K."/>
            <person name="Furlong R.F."/>
            <person name="Hellsten U."/>
            <person name="Kawashima T."/>
            <person name="Robinson-Rechavi M."/>
            <person name="Shoguchi E."/>
            <person name="Terry A."/>
            <person name="Yu J.-K."/>
            <person name="Benito-Gutierrez E.L."/>
            <person name="Dubchak I."/>
            <person name="Garcia-Fernandez J."/>
            <person name="Gibson-Brown J.J."/>
            <person name="Grigoriev I.V."/>
            <person name="Horton A.C."/>
            <person name="de Jong P.J."/>
            <person name="Jurka J."/>
            <person name="Kapitonov V.V."/>
            <person name="Kohara Y."/>
            <person name="Kuroki Y."/>
            <person name="Lindquist E."/>
            <person name="Lucas S."/>
            <person name="Osoegawa K."/>
            <person name="Pennacchio L.A."/>
            <person name="Salamov A.A."/>
            <person name="Satou Y."/>
            <person name="Sauka-Spengler T."/>
            <person name="Schmutz J."/>
            <person name="Shin-I T."/>
            <person name="Toyoda A."/>
            <person name="Bronner-Fraser M."/>
            <person name="Fujiyama A."/>
            <person name="Holland L.Z."/>
            <person name="Holland P.W.H."/>
            <person name="Satoh N."/>
            <person name="Rokhsar D.S."/>
        </authorList>
    </citation>
    <scope>NUCLEOTIDE SEQUENCE [LARGE SCALE GENOMIC DNA]</scope>
    <source>
        <strain evidence="4">S238N-H82</strain>
        <tissue evidence="4">Testes</tissue>
    </source>
</reference>
<dbReference type="InParanoid" id="C3ZSG6"/>
<evidence type="ECO:0000256" key="2">
    <source>
        <dbReference type="SAM" id="MobiDB-lite"/>
    </source>
</evidence>
<evidence type="ECO:0000313" key="4">
    <source>
        <dbReference type="EMBL" id="EEN44531.1"/>
    </source>
</evidence>
<protein>
    <recommendedName>
        <fullName evidence="3">C3H1-type domain-containing protein</fullName>
    </recommendedName>
</protein>
<feature type="compositionally biased region" description="Basic and acidic residues" evidence="2">
    <location>
        <begin position="31"/>
        <end position="44"/>
    </location>
</feature>
<feature type="region of interest" description="Disordered" evidence="2">
    <location>
        <begin position="87"/>
        <end position="113"/>
    </location>
</feature>
<gene>
    <name evidence="4" type="ORF">BRAFLDRAFT_79474</name>
</gene>
<evidence type="ECO:0000256" key="1">
    <source>
        <dbReference type="PROSITE-ProRule" id="PRU00723"/>
    </source>
</evidence>
<dbReference type="GO" id="GO:0008270">
    <property type="term" value="F:zinc ion binding"/>
    <property type="evidence" value="ECO:0007669"/>
    <property type="project" value="UniProtKB-KW"/>
</dbReference>
<dbReference type="EMBL" id="GG666673">
    <property type="protein sequence ID" value="EEN44531.1"/>
    <property type="molecule type" value="Genomic_DNA"/>
</dbReference>
<dbReference type="PROSITE" id="PS50103">
    <property type="entry name" value="ZF_C3H1"/>
    <property type="match status" value="1"/>
</dbReference>
<organism>
    <name type="scientific">Branchiostoma floridae</name>
    <name type="common">Florida lancelet</name>
    <name type="synonym">Amphioxus</name>
    <dbReference type="NCBI Taxonomy" id="7739"/>
    <lineage>
        <taxon>Eukaryota</taxon>
        <taxon>Metazoa</taxon>
        <taxon>Chordata</taxon>
        <taxon>Cephalochordata</taxon>
        <taxon>Leptocardii</taxon>
        <taxon>Amphioxiformes</taxon>
        <taxon>Branchiostomatidae</taxon>
        <taxon>Branchiostoma</taxon>
    </lineage>
</organism>
<evidence type="ECO:0000259" key="3">
    <source>
        <dbReference type="PROSITE" id="PS50103"/>
    </source>
</evidence>
<feature type="region of interest" description="Disordered" evidence="2">
    <location>
        <begin position="25"/>
        <end position="52"/>
    </location>
</feature>
<feature type="domain" description="C3H1-type" evidence="3">
    <location>
        <begin position="189"/>
        <end position="215"/>
    </location>
</feature>
<feature type="zinc finger region" description="C3H1-type" evidence="1">
    <location>
        <begin position="189"/>
        <end position="215"/>
    </location>
</feature>
<keyword evidence="1" id="KW-0862">Zinc</keyword>
<keyword evidence="1" id="KW-0863">Zinc-finger</keyword>
<name>C3ZSG6_BRAFL</name>
<dbReference type="AlphaFoldDB" id="C3ZSG6"/>
<proteinExistence type="predicted"/>
<dbReference type="InterPro" id="IPR000571">
    <property type="entry name" value="Znf_CCCH"/>
</dbReference>
<sequence length="319" mass="35445">MGRTPKRVKKCSGCGEPLSCHKAGQYGKHCQGVDKDPPADKQPIELEDPNPKSAMDVLEQRKAELEKAIAEAELRNEVAALEKRLGALKSSGPTPPSGEAKQTGPKVSTSAEEAATLGAALHLGPGDLTLDHLRMNKELVTRAFHHAAINQALRDPTKWNNDWTELKDYYFDGDPDNLKGNNNNTGKPKTTVRTCYKYNKGECSSTSCRYAHYCSYCLDTTGQKYKHAESTCRRREFLNLTPAQQWNRLDNLHREKLETTRPSLPFFRATQLSAAAMDTRNANKRENTLYHLAKALGTAMGDDGPKFYCVNLGDNVCPF</sequence>